<evidence type="ECO:0008006" key="3">
    <source>
        <dbReference type="Google" id="ProtNLM"/>
    </source>
</evidence>
<accession>A0ABT5TH77</accession>
<name>A0ABT5TH77_9RHOB</name>
<evidence type="ECO:0000313" key="1">
    <source>
        <dbReference type="EMBL" id="MDD7973711.1"/>
    </source>
</evidence>
<proteinExistence type="predicted"/>
<dbReference type="EMBL" id="JAQZSM010000050">
    <property type="protein sequence ID" value="MDD7973711.1"/>
    <property type="molecule type" value="Genomic_DNA"/>
</dbReference>
<dbReference type="Proteomes" id="UP001431784">
    <property type="component" value="Unassembled WGS sequence"/>
</dbReference>
<gene>
    <name evidence="1" type="ORF">PUT78_21860</name>
</gene>
<dbReference type="RefSeq" id="WP_274354372.1">
    <property type="nucleotide sequence ID" value="NZ_JAQZSM010000050.1"/>
</dbReference>
<organism evidence="1 2">
    <name type="scientific">Roseinatronobacter alkalisoli</name>
    <dbReference type="NCBI Taxonomy" id="3028235"/>
    <lineage>
        <taxon>Bacteria</taxon>
        <taxon>Pseudomonadati</taxon>
        <taxon>Pseudomonadota</taxon>
        <taxon>Alphaproteobacteria</taxon>
        <taxon>Rhodobacterales</taxon>
        <taxon>Paracoccaceae</taxon>
        <taxon>Roseinatronobacter</taxon>
    </lineage>
</organism>
<reference evidence="1" key="1">
    <citation type="submission" date="2023-02" db="EMBL/GenBank/DDBJ databases">
        <title>Description of Roseinatronobacter alkalisoli sp. nov., an alkaliphilic bacerium isolated from soda soil.</title>
        <authorList>
            <person name="Wei W."/>
        </authorList>
    </citation>
    <scope>NUCLEOTIDE SEQUENCE</scope>
    <source>
        <strain evidence="1">HJB301</strain>
    </source>
</reference>
<protein>
    <recommendedName>
        <fullName evidence="3">Type II secretion system protein GspC N-terminal domain-containing protein</fullName>
    </recommendedName>
</protein>
<sequence length="187" mass="20289">MSRLPPLGFFAALIGATGAILLQSSPPVKESAPVALSAQPTNTPAHLATPARRPVLDPGEAVRNFALNPLLAEGRKGPEPISPDPETHEEVIPFTTGPDLVAPTFATETHFEENVNSPPPPLLLSGYWRFGDTRRVLIRNQATGEERWFAAGEKISDWTLVEMTQNQIVLELGGEVRTIKRDSDIVP</sequence>
<evidence type="ECO:0000313" key="2">
    <source>
        <dbReference type="Proteomes" id="UP001431784"/>
    </source>
</evidence>
<keyword evidence="2" id="KW-1185">Reference proteome</keyword>
<comment type="caution">
    <text evidence="1">The sequence shown here is derived from an EMBL/GenBank/DDBJ whole genome shotgun (WGS) entry which is preliminary data.</text>
</comment>